<gene>
    <name evidence="2" type="ORF">C1SCF055_LOCUS9003</name>
</gene>
<dbReference type="EMBL" id="CAMXCT010000615">
    <property type="protein sequence ID" value="CAI3981189.1"/>
    <property type="molecule type" value="Genomic_DNA"/>
</dbReference>
<proteinExistence type="predicted"/>
<evidence type="ECO:0000256" key="1">
    <source>
        <dbReference type="SAM" id="MobiDB-lite"/>
    </source>
</evidence>
<dbReference type="EMBL" id="CAMXCT030000615">
    <property type="protein sequence ID" value="CAL4768501.1"/>
    <property type="molecule type" value="Genomic_DNA"/>
</dbReference>
<comment type="caution">
    <text evidence="2">The sequence shown here is derived from an EMBL/GenBank/DDBJ whole genome shotgun (WGS) entry which is preliminary data.</text>
</comment>
<evidence type="ECO:0000313" key="3">
    <source>
        <dbReference type="EMBL" id="CAL4768501.1"/>
    </source>
</evidence>
<keyword evidence="4" id="KW-1185">Reference proteome</keyword>
<dbReference type="EMBL" id="CAMXCT020000615">
    <property type="protein sequence ID" value="CAL1134564.1"/>
    <property type="molecule type" value="Genomic_DNA"/>
</dbReference>
<feature type="region of interest" description="Disordered" evidence="1">
    <location>
        <begin position="83"/>
        <end position="118"/>
    </location>
</feature>
<reference evidence="2" key="1">
    <citation type="submission" date="2022-10" db="EMBL/GenBank/DDBJ databases">
        <authorList>
            <person name="Chen Y."/>
            <person name="Dougan E. K."/>
            <person name="Chan C."/>
            <person name="Rhodes N."/>
            <person name="Thang M."/>
        </authorList>
    </citation>
    <scope>NUCLEOTIDE SEQUENCE</scope>
</reference>
<feature type="compositionally biased region" description="Low complexity" evidence="1">
    <location>
        <begin position="97"/>
        <end position="107"/>
    </location>
</feature>
<reference evidence="3 4" key="2">
    <citation type="submission" date="2024-05" db="EMBL/GenBank/DDBJ databases">
        <authorList>
            <person name="Chen Y."/>
            <person name="Shah S."/>
            <person name="Dougan E. K."/>
            <person name="Thang M."/>
            <person name="Chan C."/>
        </authorList>
    </citation>
    <scope>NUCLEOTIDE SEQUENCE [LARGE SCALE GENOMIC DNA]</scope>
</reference>
<accession>A0A9P1BXA4</accession>
<protein>
    <submittedName>
        <fullName evidence="2">Uncharacterized protein</fullName>
    </submittedName>
</protein>
<sequence>MAVMNSKCLGNALVHCEGLITITTKDPSTVPTASALAPAGPAAVEKGDKGYELGPVAVQGGDKDHDLLQSKCLGNALVHDGLMTSTATNDSPPPPTSALAPAGPAAMEGGGKDDDDTLPLDFWGNDDLAVAASCVHLPLEQLDGVEVDSGVGVTVPAKRQKLI</sequence>
<dbReference type="AlphaFoldDB" id="A0A9P1BXA4"/>
<organism evidence="2">
    <name type="scientific">Cladocopium goreaui</name>
    <dbReference type="NCBI Taxonomy" id="2562237"/>
    <lineage>
        <taxon>Eukaryota</taxon>
        <taxon>Sar</taxon>
        <taxon>Alveolata</taxon>
        <taxon>Dinophyceae</taxon>
        <taxon>Suessiales</taxon>
        <taxon>Symbiodiniaceae</taxon>
        <taxon>Cladocopium</taxon>
    </lineage>
</organism>
<name>A0A9P1BXA4_9DINO</name>
<evidence type="ECO:0000313" key="2">
    <source>
        <dbReference type="EMBL" id="CAI3981189.1"/>
    </source>
</evidence>
<evidence type="ECO:0000313" key="4">
    <source>
        <dbReference type="Proteomes" id="UP001152797"/>
    </source>
</evidence>
<dbReference type="Proteomes" id="UP001152797">
    <property type="component" value="Unassembled WGS sequence"/>
</dbReference>